<protein>
    <submittedName>
        <fullName evidence="2">Uncharacterized protein</fullName>
    </submittedName>
</protein>
<reference evidence="2" key="1">
    <citation type="journal article" date="2020" name="bioRxiv">
        <title>Comparative genomics of Chlamydomonas.</title>
        <authorList>
            <person name="Craig R.J."/>
            <person name="Hasan A.R."/>
            <person name="Ness R.W."/>
            <person name="Keightley P.D."/>
        </authorList>
    </citation>
    <scope>NUCLEOTIDE SEQUENCE</scope>
    <source>
        <strain evidence="2">SAG 7.73</strain>
    </source>
</reference>
<accession>A0A835SE23</accession>
<keyword evidence="1" id="KW-0732">Signal</keyword>
<evidence type="ECO:0000313" key="2">
    <source>
        <dbReference type="EMBL" id="KAG2425259.1"/>
    </source>
</evidence>
<comment type="caution">
    <text evidence="2">The sequence shown here is derived from an EMBL/GenBank/DDBJ whole genome shotgun (WGS) entry which is preliminary data.</text>
</comment>
<evidence type="ECO:0000313" key="3">
    <source>
        <dbReference type="Proteomes" id="UP000650467"/>
    </source>
</evidence>
<feature type="chain" id="PRO_5032747972" evidence="1">
    <location>
        <begin position="31"/>
        <end position="95"/>
    </location>
</feature>
<dbReference type="EMBL" id="JAEHOC010000057">
    <property type="protein sequence ID" value="KAG2425259.1"/>
    <property type="molecule type" value="Genomic_DNA"/>
</dbReference>
<feature type="signal peptide" evidence="1">
    <location>
        <begin position="1"/>
        <end position="30"/>
    </location>
</feature>
<organism evidence="2 3">
    <name type="scientific">Chlamydomonas incerta</name>
    <dbReference type="NCBI Taxonomy" id="51695"/>
    <lineage>
        <taxon>Eukaryota</taxon>
        <taxon>Viridiplantae</taxon>
        <taxon>Chlorophyta</taxon>
        <taxon>core chlorophytes</taxon>
        <taxon>Chlorophyceae</taxon>
        <taxon>CS clade</taxon>
        <taxon>Chlamydomonadales</taxon>
        <taxon>Chlamydomonadaceae</taxon>
        <taxon>Chlamydomonas</taxon>
    </lineage>
</organism>
<sequence length="95" mass="10333">MLRLQVIPWFQAPSWYAGLLWHWLRTLLGAAPELVQLYDISSPDRLPPPGSLRAVGDMHALSDSSATQSSAYMVFMQDASGIALSSFLTDQGPAG</sequence>
<keyword evidence="3" id="KW-1185">Reference proteome</keyword>
<name>A0A835SE23_CHLIN</name>
<gene>
    <name evidence="2" type="ORF">HXX76_013843</name>
</gene>
<dbReference type="OrthoDB" id="527513at2759"/>
<evidence type="ECO:0000256" key="1">
    <source>
        <dbReference type="SAM" id="SignalP"/>
    </source>
</evidence>
<dbReference type="AlphaFoldDB" id="A0A835SE23"/>
<proteinExistence type="predicted"/>
<dbReference type="Proteomes" id="UP000650467">
    <property type="component" value="Unassembled WGS sequence"/>
</dbReference>